<dbReference type="EMBL" id="HG001831">
    <property type="protein sequence ID" value="CDF37321.1"/>
    <property type="molecule type" value="Genomic_DNA"/>
</dbReference>
<protein>
    <submittedName>
        <fullName evidence="1">Uncharacterized protein</fullName>
    </submittedName>
</protein>
<dbReference type="GeneID" id="17324857"/>
<accession>R7QIL6</accession>
<reference evidence="2" key="1">
    <citation type="journal article" date="2013" name="Proc. Natl. Acad. Sci. U.S.A.">
        <title>Genome structure and metabolic features in the red seaweed Chondrus crispus shed light on evolution of the Archaeplastida.</title>
        <authorList>
            <person name="Collen J."/>
            <person name="Porcel B."/>
            <person name="Carre W."/>
            <person name="Ball S.G."/>
            <person name="Chaparro C."/>
            <person name="Tonon T."/>
            <person name="Barbeyron T."/>
            <person name="Michel G."/>
            <person name="Noel B."/>
            <person name="Valentin K."/>
            <person name="Elias M."/>
            <person name="Artiguenave F."/>
            <person name="Arun A."/>
            <person name="Aury J.M."/>
            <person name="Barbosa-Neto J.F."/>
            <person name="Bothwell J.H."/>
            <person name="Bouget F.Y."/>
            <person name="Brillet L."/>
            <person name="Cabello-Hurtado F."/>
            <person name="Capella-Gutierrez S."/>
            <person name="Charrier B."/>
            <person name="Cladiere L."/>
            <person name="Cock J.M."/>
            <person name="Coelho S.M."/>
            <person name="Colleoni C."/>
            <person name="Czjzek M."/>
            <person name="Da Silva C."/>
            <person name="Delage L."/>
            <person name="Denoeud F."/>
            <person name="Deschamps P."/>
            <person name="Dittami S.M."/>
            <person name="Gabaldon T."/>
            <person name="Gachon C.M."/>
            <person name="Groisillier A."/>
            <person name="Herve C."/>
            <person name="Jabbari K."/>
            <person name="Katinka M."/>
            <person name="Kloareg B."/>
            <person name="Kowalczyk N."/>
            <person name="Labadie K."/>
            <person name="Leblanc C."/>
            <person name="Lopez P.J."/>
            <person name="McLachlan D.H."/>
            <person name="Meslet-Cladiere L."/>
            <person name="Moustafa A."/>
            <person name="Nehr Z."/>
            <person name="Nyvall Collen P."/>
            <person name="Panaud O."/>
            <person name="Partensky F."/>
            <person name="Poulain J."/>
            <person name="Rensing S.A."/>
            <person name="Rousvoal S."/>
            <person name="Samson G."/>
            <person name="Symeonidi A."/>
            <person name="Weissenbach J."/>
            <person name="Zambounis A."/>
            <person name="Wincker P."/>
            <person name="Boyen C."/>
        </authorList>
    </citation>
    <scope>NUCLEOTIDE SEQUENCE [LARGE SCALE GENOMIC DNA]</scope>
    <source>
        <strain evidence="2">cv. Stackhouse</strain>
    </source>
</reference>
<dbReference type="Gramene" id="CDF37321">
    <property type="protein sequence ID" value="CDF37321"/>
    <property type="gene ID" value="CHC_T00005458001"/>
</dbReference>
<sequence>MRQSVEAGCSTDVVSSDALQFDGWKSNRLLCIWQISLSRPSLVNRTVFGSRKTRQEGLAGANDFIRSAFGNFFLSYSTYVFREN</sequence>
<gene>
    <name evidence="1" type="ORF">CHC_T00005458001</name>
</gene>
<proteinExistence type="predicted"/>
<organism evidence="1 2">
    <name type="scientific">Chondrus crispus</name>
    <name type="common">Carrageen Irish moss</name>
    <name type="synonym">Polymorpha crispa</name>
    <dbReference type="NCBI Taxonomy" id="2769"/>
    <lineage>
        <taxon>Eukaryota</taxon>
        <taxon>Rhodophyta</taxon>
        <taxon>Florideophyceae</taxon>
        <taxon>Rhodymeniophycidae</taxon>
        <taxon>Gigartinales</taxon>
        <taxon>Gigartinaceae</taxon>
        <taxon>Chondrus</taxon>
    </lineage>
</organism>
<name>R7QIL6_CHOCR</name>
<keyword evidence="2" id="KW-1185">Reference proteome</keyword>
<dbReference type="KEGG" id="ccp:CHC_T00005458001"/>
<evidence type="ECO:0000313" key="2">
    <source>
        <dbReference type="Proteomes" id="UP000012073"/>
    </source>
</evidence>
<dbReference type="Proteomes" id="UP000012073">
    <property type="component" value="Unassembled WGS sequence"/>
</dbReference>
<evidence type="ECO:0000313" key="1">
    <source>
        <dbReference type="EMBL" id="CDF37321.1"/>
    </source>
</evidence>
<dbReference type="AlphaFoldDB" id="R7QIL6"/>
<dbReference type="RefSeq" id="XP_005717140.1">
    <property type="nucleotide sequence ID" value="XM_005717083.1"/>
</dbReference>